<protein>
    <submittedName>
        <fullName evidence="2">Uncharacterized protein</fullName>
    </submittedName>
</protein>
<evidence type="ECO:0000313" key="2">
    <source>
        <dbReference type="EMBL" id="GFO36357.1"/>
    </source>
</evidence>
<feature type="compositionally biased region" description="Polar residues" evidence="1">
    <location>
        <begin position="71"/>
        <end position="86"/>
    </location>
</feature>
<name>A0AAV4CWR2_9GAST</name>
<accession>A0AAV4CWR2</accession>
<gene>
    <name evidence="2" type="ORF">PoB_006286200</name>
</gene>
<dbReference type="AlphaFoldDB" id="A0AAV4CWR2"/>
<dbReference type="EMBL" id="BLXT01007055">
    <property type="protein sequence ID" value="GFO36357.1"/>
    <property type="molecule type" value="Genomic_DNA"/>
</dbReference>
<evidence type="ECO:0000256" key="1">
    <source>
        <dbReference type="SAM" id="MobiDB-lite"/>
    </source>
</evidence>
<evidence type="ECO:0000313" key="3">
    <source>
        <dbReference type="Proteomes" id="UP000735302"/>
    </source>
</evidence>
<comment type="caution">
    <text evidence="2">The sequence shown here is derived from an EMBL/GenBank/DDBJ whole genome shotgun (WGS) entry which is preliminary data.</text>
</comment>
<proteinExistence type="predicted"/>
<dbReference type="Proteomes" id="UP000735302">
    <property type="component" value="Unassembled WGS sequence"/>
</dbReference>
<keyword evidence="3" id="KW-1185">Reference proteome</keyword>
<feature type="region of interest" description="Disordered" evidence="1">
    <location>
        <begin position="47"/>
        <end position="104"/>
    </location>
</feature>
<organism evidence="2 3">
    <name type="scientific">Plakobranchus ocellatus</name>
    <dbReference type="NCBI Taxonomy" id="259542"/>
    <lineage>
        <taxon>Eukaryota</taxon>
        <taxon>Metazoa</taxon>
        <taxon>Spiralia</taxon>
        <taxon>Lophotrochozoa</taxon>
        <taxon>Mollusca</taxon>
        <taxon>Gastropoda</taxon>
        <taxon>Heterobranchia</taxon>
        <taxon>Euthyneura</taxon>
        <taxon>Panpulmonata</taxon>
        <taxon>Sacoglossa</taxon>
        <taxon>Placobranchoidea</taxon>
        <taxon>Plakobranchidae</taxon>
        <taxon>Plakobranchus</taxon>
    </lineage>
</organism>
<feature type="compositionally biased region" description="Low complexity" evidence="1">
    <location>
        <begin position="47"/>
        <end position="70"/>
    </location>
</feature>
<reference evidence="2 3" key="1">
    <citation type="journal article" date="2021" name="Elife">
        <title>Chloroplast acquisition without the gene transfer in kleptoplastic sea slugs, Plakobranchus ocellatus.</title>
        <authorList>
            <person name="Maeda T."/>
            <person name="Takahashi S."/>
            <person name="Yoshida T."/>
            <person name="Shimamura S."/>
            <person name="Takaki Y."/>
            <person name="Nagai Y."/>
            <person name="Toyoda A."/>
            <person name="Suzuki Y."/>
            <person name="Arimoto A."/>
            <person name="Ishii H."/>
            <person name="Satoh N."/>
            <person name="Nishiyama T."/>
            <person name="Hasebe M."/>
            <person name="Maruyama T."/>
            <person name="Minagawa J."/>
            <person name="Obokata J."/>
            <person name="Shigenobu S."/>
        </authorList>
    </citation>
    <scope>NUCLEOTIDE SEQUENCE [LARGE SCALE GENOMIC DNA]</scope>
</reference>
<feature type="region of interest" description="Disordered" evidence="1">
    <location>
        <begin position="1"/>
        <end position="22"/>
    </location>
</feature>
<sequence length="136" mass="13864">MNSASDTIPDARDPDNSGLVDDLEDSALEDLYVGKVENRLHIIATTTATATTTNISNSNSNSSSSSTTTSRQSGSGCSSDAAQSKDTLADDEERARATLPKNLVLGPSAVVPGVSNTTHDCVYKGGSGSGGVRGTL</sequence>